<keyword evidence="2" id="KW-0378">Hydrolase</keyword>
<dbReference type="FunFam" id="3.40.50.2300:FF:000113">
    <property type="entry name" value="Low molecular weight protein-tyrosine-phosphatase"/>
    <property type="match status" value="1"/>
</dbReference>
<dbReference type="SMART" id="SM00226">
    <property type="entry name" value="LMWPc"/>
    <property type="match status" value="1"/>
</dbReference>
<evidence type="ECO:0000259" key="6">
    <source>
        <dbReference type="SMART" id="SM00226"/>
    </source>
</evidence>
<dbReference type="RefSeq" id="WP_008565427.1">
    <property type="nucleotide sequence ID" value="NZ_JH594503.1"/>
</dbReference>
<protein>
    <recommendedName>
        <fullName evidence="6">Phosphotyrosine protein phosphatase I domain-containing protein</fullName>
    </recommendedName>
</protein>
<feature type="active site" description="Nucleophile" evidence="4">
    <location>
        <position position="15"/>
    </location>
</feature>
<dbReference type="InterPro" id="IPR036196">
    <property type="entry name" value="Ptyr_pPase_sf"/>
</dbReference>
<dbReference type="Gene3D" id="3.40.50.2300">
    <property type="match status" value="1"/>
</dbReference>
<comment type="similarity">
    <text evidence="1">Belongs to the low molecular weight phosphotyrosine protein phosphatase family.</text>
</comment>
<dbReference type="PANTHER" id="PTHR47439:SF1">
    <property type="entry name" value="ACID PHOSPHATASE"/>
    <property type="match status" value="1"/>
</dbReference>
<evidence type="ECO:0000313" key="8">
    <source>
        <dbReference type="Proteomes" id="UP000003167"/>
    </source>
</evidence>
<dbReference type="PANTHER" id="PTHR47439">
    <property type="entry name" value="LOW MOLECULAR WEIGHT PHOSPHOTYROSINE PROTEIN PHOSPHATASE-RELATED"/>
    <property type="match status" value="1"/>
</dbReference>
<evidence type="ECO:0000313" key="7">
    <source>
        <dbReference type="EMBL" id="EHO70246.1"/>
    </source>
</evidence>
<dbReference type="OrthoDB" id="9784339at2"/>
<dbReference type="SUPFAM" id="SSF52788">
    <property type="entry name" value="Phosphotyrosine protein phosphatases I"/>
    <property type="match status" value="1"/>
</dbReference>
<dbReference type="GO" id="GO:0004725">
    <property type="term" value="F:protein tyrosine phosphatase activity"/>
    <property type="evidence" value="ECO:0007669"/>
    <property type="project" value="InterPro"/>
</dbReference>
<dbReference type="HOGENOM" id="CLU_071415_2_2_10"/>
<feature type="chain" id="PRO_5003550916" description="Phosphotyrosine protein phosphatase I domain-containing protein" evidence="5">
    <location>
        <begin position="28"/>
        <end position="165"/>
    </location>
</feature>
<dbReference type="InterPro" id="IPR052995">
    <property type="entry name" value="LMW-PTP"/>
</dbReference>
<name>H1HMQ9_9BACT</name>
<reference evidence="7 8" key="1">
    <citation type="submission" date="2011-12" db="EMBL/GenBank/DDBJ databases">
        <title>The Genome Sequence of Prevotella maculosa OT 289.</title>
        <authorList>
            <consortium name="The Broad Institute Genome Sequencing Platform"/>
            <person name="Earl A."/>
            <person name="Ward D."/>
            <person name="Feldgarden M."/>
            <person name="Gevers D."/>
            <person name="Izard J."/>
            <person name="Blanton J.M."/>
            <person name="Mathney J."/>
            <person name="Tanner A.C."/>
            <person name="Dewhirst F.E."/>
            <person name="Young S.K."/>
            <person name="Zeng Q."/>
            <person name="Gargeya S."/>
            <person name="Fitzgerald M."/>
            <person name="Haas B."/>
            <person name="Abouelleil A."/>
            <person name="Alvarado L."/>
            <person name="Arachchi H.M."/>
            <person name="Berlin A."/>
            <person name="Chapman S.B."/>
            <person name="Gearin G."/>
            <person name="Goldberg J."/>
            <person name="Griggs A."/>
            <person name="Gujja S."/>
            <person name="Hansen M."/>
            <person name="Heiman D."/>
            <person name="Howarth C."/>
            <person name="Larimer J."/>
            <person name="Lui A."/>
            <person name="MacDonald P.J.P."/>
            <person name="McCowen C."/>
            <person name="Montmayeur A."/>
            <person name="Murphy C."/>
            <person name="Neiman D."/>
            <person name="Pearson M."/>
            <person name="Priest M."/>
            <person name="Roberts A."/>
            <person name="Saif S."/>
            <person name="Shea T."/>
            <person name="Sisk P."/>
            <person name="Stolte C."/>
            <person name="Sykes S."/>
            <person name="Wortman J."/>
            <person name="Nusbaum C."/>
            <person name="Birren B."/>
        </authorList>
    </citation>
    <scope>NUCLEOTIDE SEQUENCE [LARGE SCALE GENOMIC DNA]</scope>
    <source>
        <strain evidence="7 8">OT 289</strain>
    </source>
</reference>
<evidence type="ECO:0000256" key="2">
    <source>
        <dbReference type="ARBA" id="ARBA00022801"/>
    </source>
</evidence>
<dbReference type="Proteomes" id="UP000003167">
    <property type="component" value="Unassembled WGS sequence"/>
</dbReference>
<feature type="domain" description="Phosphotyrosine protein phosphatase I" evidence="6">
    <location>
        <begin position="9"/>
        <end position="158"/>
    </location>
</feature>
<gene>
    <name evidence="7" type="ORF">HMPREF9944_01453</name>
</gene>
<dbReference type="AlphaFoldDB" id="H1HMQ9"/>
<dbReference type="CDD" id="cd16343">
    <property type="entry name" value="LMWPTP"/>
    <property type="match status" value="1"/>
</dbReference>
<dbReference type="PATRIC" id="fig|999422.3.peg.1519"/>
<feature type="active site" evidence="4">
    <location>
        <position position="21"/>
    </location>
</feature>
<evidence type="ECO:0000256" key="5">
    <source>
        <dbReference type="SAM" id="SignalP"/>
    </source>
</evidence>
<dbReference type="Pfam" id="PF01451">
    <property type="entry name" value="LMWPc"/>
    <property type="match status" value="1"/>
</dbReference>
<comment type="caution">
    <text evidence="7">The sequence shown here is derived from an EMBL/GenBank/DDBJ whole genome shotgun (WGS) entry which is preliminary data.</text>
</comment>
<organism evidence="7 8">
    <name type="scientific">Segatella maculosa OT 289</name>
    <dbReference type="NCBI Taxonomy" id="999422"/>
    <lineage>
        <taxon>Bacteria</taxon>
        <taxon>Pseudomonadati</taxon>
        <taxon>Bacteroidota</taxon>
        <taxon>Bacteroidia</taxon>
        <taxon>Bacteroidales</taxon>
        <taxon>Prevotellaceae</taxon>
        <taxon>Segatella</taxon>
    </lineage>
</organism>
<keyword evidence="3" id="KW-0904">Protein phosphatase</keyword>
<feature type="signal peptide" evidence="5">
    <location>
        <begin position="1"/>
        <end position="27"/>
    </location>
</feature>
<dbReference type="InterPro" id="IPR017867">
    <property type="entry name" value="Tyr_phospatase_low_mol_wt"/>
</dbReference>
<dbReference type="PRINTS" id="PR00719">
    <property type="entry name" value="LMWPTPASE"/>
</dbReference>
<feature type="active site" description="Proton donor" evidence="4">
    <location>
        <position position="132"/>
    </location>
</feature>
<dbReference type="InterPro" id="IPR023485">
    <property type="entry name" value="Ptyr_pPase"/>
</dbReference>
<evidence type="ECO:0000256" key="1">
    <source>
        <dbReference type="ARBA" id="ARBA00011063"/>
    </source>
</evidence>
<keyword evidence="8" id="KW-1185">Reference proteome</keyword>
<evidence type="ECO:0000256" key="3">
    <source>
        <dbReference type="ARBA" id="ARBA00022912"/>
    </source>
</evidence>
<sequence>MNTKTTARTKILFICLGNICRSPAAHAVFQKAIDARGLSDRFEVDSAGIGNWHEGELPDRRMREHGARRGYQIDHRARQIRPSDFKHFDRIVVMDDDNYRIITAKAAPEEARKVVRMADFFTAHPHATSVPDPYYGGAADFERALDLIEDGVEGLLNALVGHAKG</sequence>
<dbReference type="EMBL" id="AGEK01000027">
    <property type="protein sequence ID" value="EHO70246.1"/>
    <property type="molecule type" value="Genomic_DNA"/>
</dbReference>
<accession>H1HMQ9</accession>
<keyword evidence="5" id="KW-0732">Signal</keyword>
<dbReference type="STRING" id="999422.HMPREF9944_01453"/>
<evidence type="ECO:0000256" key="4">
    <source>
        <dbReference type="PIRSR" id="PIRSR617867-1"/>
    </source>
</evidence>
<proteinExistence type="inferred from homology"/>